<comment type="function">
    <text evidence="2 16">Cell wall formation.</text>
</comment>
<keyword evidence="7 16" id="KW-0285">Flavoprotein</keyword>
<evidence type="ECO:0000256" key="8">
    <source>
        <dbReference type="ARBA" id="ARBA00022827"/>
    </source>
</evidence>
<dbReference type="STRING" id="526218.Sterm_0162"/>
<name>D1AJZ0_SEBTE</name>
<dbReference type="InterPro" id="IPR036635">
    <property type="entry name" value="MurB_C_sf"/>
</dbReference>
<keyword evidence="20" id="KW-1185">Reference proteome</keyword>
<evidence type="ECO:0000313" key="19">
    <source>
        <dbReference type="EMBL" id="ACZ07047.1"/>
    </source>
</evidence>
<dbReference type="GO" id="GO:0008360">
    <property type="term" value="P:regulation of cell shape"/>
    <property type="evidence" value="ECO:0007669"/>
    <property type="project" value="UniProtKB-KW"/>
</dbReference>
<dbReference type="GO" id="GO:0071555">
    <property type="term" value="P:cell wall organization"/>
    <property type="evidence" value="ECO:0007669"/>
    <property type="project" value="UniProtKB-KW"/>
</dbReference>
<dbReference type="Gene3D" id="3.30.43.10">
    <property type="entry name" value="Uridine Diphospho-n-acetylenolpyruvylglucosamine Reductase, domain 2"/>
    <property type="match status" value="1"/>
</dbReference>
<dbReference type="InterPro" id="IPR016169">
    <property type="entry name" value="FAD-bd_PCMH_sub2"/>
</dbReference>
<feature type="domain" description="FAD-binding PCMH-type" evidence="18">
    <location>
        <begin position="17"/>
        <end position="182"/>
    </location>
</feature>
<dbReference type="PANTHER" id="PTHR21071:SF4">
    <property type="entry name" value="UDP-N-ACETYLENOLPYRUVOYLGLUCOSAMINE REDUCTASE"/>
    <property type="match status" value="1"/>
</dbReference>
<keyword evidence="8 16" id="KW-0274">FAD</keyword>
<dbReference type="GO" id="GO:0051301">
    <property type="term" value="P:cell division"/>
    <property type="evidence" value="ECO:0007669"/>
    <property type="project" value="UniProtKB-KW"/>
</dbReference>
<reference evidence="20" key="1">
    <citation type="submission" date="2009-09" db="EMBL/GenBank/DDBJ databases">
        <title>The complete chromosome of Sebaldella termitidis ATCC 33386.</title>
        <authorList>
            <consortium name="US DOE Joint Genome Institute (JGI-PGF)"/>
            <person name="Lucas S."/>
            <person name="Copeland A."/>
            <person name="Lapidus A."/>
            <person name="Glavina del Rio T."/>
            <person name="Dalin E."/>
            <person name="Tice H."/>
            <person name="Bruce D."/>
            <person name="Goodwin L."/>
            <person name="Pitluck S."/>
            <person name="Kyrpides N."/>
            <person name="Mavromatis K."/>
            <person name="Ivanova N."/>
            <person name="Mikhailova N."/>
            <person name="Sims D."/>
            <person name="Meincke L."/>
            <person name="Brettin T."/>
            <person name="Detter J.C."/>
            <person name="Han C."/>
            <person name="Larimer F."/>
            <person name="Land M."/>
            <person name="Hauser L."/>
            <person name="Markowitz V."/>
            <person name="Cheng J.F."/>
            <person name="Hugenholtz P."/>
            <person name="Woyke T."/>
            <person name="Wu D."/>
            <person name="Eisen J.A."/>
        </authorList>
    </citation>
    <scope>NUCLEOTIDE SEQUENCE [LARGE SCALE GENOMIC DNA]</scope>
    <source>
        <strain evidence="20">ATCC 33386 / NCTC 11300</strain>
    </source>
</reference>
<evidence type="ECO:0000256" key="10">
    <source>
        <dbReference type="ARBA" id="ARBA00022960"/>
    </source>
</evidence>
<evidence type="ECO:0000256" key="16">
    <source>
        <dbReference type="HAMAP-Rule" id="MF_00037"/>
    </source>
</evidence>
<evidence type="ECO:0000256" key="11">
    <source>
        <dbReference type="ARBA" id="ARBA00022984"/>
    </source>
</evidence>
<dbReference type="eggNOG" id="COG0812">
    <property type="taxonomic scope" value="Bacteria"/>
</dbReference>
<evidence type="ECO:0000256" key="6">
    <source>
        <dbReference type="ARBA" id="ARBA00022618"/>
    </source>
</evidence>
<dbReference type="EC" id="1.3.1.98" evidence="16"/>
<evidence type="ECO:0000256" key="4">
    <source>
        <dbReference type="ARBA" id="ARBA00004752"/>
    </source>
</evidence>
<dbReference type="AlphaFoldDB" id="D1AJZ0"/>
<organism evidence="19 20">
    <name type="scientific">Sebaldella termitidis (strain ATCC 33386 / NCTC 11300)</name>
    <dbReference type="NCBI Taxonomy" id="526218"/>
    <lineage>
        <taxon>Bacteria</taxon>
        <taxon>Fusobacteriati</taxon>
        <taxon>Fusobacteriota</taxon>
        <taxon>Fusobacteriia</taxon>
        <taxon>Fusobacteriales</taxon>
        <taxon>Leptotrichiaceae</taxon>
        <taxon>Sebaldella</taxon>
    </lineage>
</organism>
<sequence>MKILANVEMKNYSNMKIGGKAKELIFIEKEEELKEVLKTRDKVFLIGNGTNTLISDKDLDISFISLKEFNYMKVIEKNENYDIVCIGSGANLDDLIDFMEANDYAGLENITGIPGSVGGLVNMNGGAYGTEIFDCIDKIKICDLDGNIKVFEKSELNYNYRTTDIKENKWIVVEVYFKFSKGFDKECSQDKKDKREERHPLELPNLGSTFKNPDQNFAAQLISDAGLKEYRVGNAMVSPKHPNFIVNLGEAGFEDVMGVIEHVKEIIKEKNNIDLQTEIIIVK</sequence>
<keyword evidence="9 16" id="KW-0521">NADP</keyword>
<dbReference type="InterPro" id="IPR016166">
    <property type="entry name" value="FAD-bd_PCMH"/>
</dbReference>
<protein>
    <recommendedName>
        <fullName evidence="16">UDP-N-acetylenolpyruvoylglucosamine reductase</fullName>
        <ecNumber evidence="16">1.3.1.98</ecNumber>
    </recommendedName>
    <alternativeName>
        <fullName evidence="16">UDP-N-acetylmuramate dehydrogenase</fullName>
    </alternativeName>
</protein>
<gene>
    <name evidence="16" type="primary">murB</name>
    <name evidence="19" type="ordered locus">Sterm_0162</name>
</gene>
<feature type="active site" description="Proton donor" evidence="16">
    <location>
        <position position="208"/>
    </location>
</feature>
<feature type="region of interest" description="Disordered" evidence="17">
    <location>
        <begin position="188"/>
        <end position="211"/>
    </location>
</feature>
<evidence type="ECO:0000256" key="7">
    <source>
        <dbReference type="ARBA" id="ARBA00022630"/>
    </source>
</evidence>
<dbReference type="Pfam" id="PF01565">
    <property type="entry name" value="FAD_binding_4"/>
    <property type="match status" value="1"/>
</dbReference>
<dbReference type="GO" id="GO:0071949">
    <property type="term" value="F:FAD binding"/>
    <property type="evidence" value="ECO:0007669"/>
    <property type="project" value="InterPro"/>
</dbReference>
<dbReference type="NCBIfam" id="TIGR00179">
    <property type="entry name" value="murB"/>
    <property type="match status" value="1"/>
</dbReference>
<evidence type="ECO:0000259" key="18">
    <source>
        <dbReference type="PROSITE" id="PS51387"/>
    </source>
</evidence>
<evidence type="ECO:0000256" key="3">
    <source>
        <dbReference type="ARBA" id="ARBA00004496"/>
    </source>
</evidence>
<dbReference type="RefSeq" id="WP_012859646.1">
    <property type="nucleotide sequence ID" value="NC_013517.1"/>
</dbReference>
<dbReference type="InterPro" id="IPR003170">
    <property type="entry name" value="MurB"/>
</dbReference>
<dbReference type="InterPro" id="IPR006094">
    <property type="entry name" value="Oxid_FAD_bind_N"/>
</dbReference>
<comment type="cofactor">
    <cofactor evidence="1 16">
        <name>FAD</name>
        <dbReference type="ChEBI" id="CHEBI:57692"/>
    </cofactor>
</comment>
<reference evidence="19 20" key="2">
    <citation type="journal article" date="2010" name="Stand. Genomic Sci.">
        <title>Complete genome sequence of Sebaldella termitidis type strain (NCTC 11300).</title>
        <authorList>
            <person name="Harmon-Smith M."/>
            <person name="Celia L."/>
            <person name="Chertkov O."/>
            <person name="Lapidus A."/>
            <person name="Copeland A."/>
            <person name="Glavina Del Rio T."/>
            <person name="Nolan M."/>
            <person name="Lucas S."/>
            <person name="Tice H."/>
            <person name="Cheng J.F."/>
            <person name="Han C."/>
            <person name="Detter J.C."/>
            <person name="Bruce D."/>
            <person name="Goodwin L."/>
            <person name="Pitluck S."/>
            <person name="Pati A."/>
            <person name="Liolios K."/>
            <person name="Ivanova N."/>
            <person name="Mavromatis K."/>
            <person name="Mikhailova N."/>
            <person name="Chen A."/>
            <person name="Palaniappan K."/>
            <person name="Land M."/>
            <person name="Hauser L."/>
            <person name="Chang Y.J."/>
            <person name="Jeffries C.D."/>
            <person name="Brettin T."/>
            <person name="Goker M."/>
            <person name="Beck B."/>
            <person name="Bristow J."/>
            <person name="Eisen J.A."/>
            <person name="Markowitz V."/>
            <person name="Hugenholtz P."/>
            <person name="Kyrpides N.C."/>
            <person name="Klenk H.P."/>
            <person name="Chen F."/>
        </authorList>
    </citation>
    <scope>NUCLEOTIDE SEQUENCE [LARGE SCALE GENOMIC DNA]</scope>
    <source>
        <strain evidence="20">ATCC 33386 / NCTC 11300</strain>
    </source>
</reference>
<dbReference type="HOGENOM" id="CLU_035304_1_1_0"/>
<comment type="similarity">
    <text evidence="16">Belongs to the MurB family.</text>
</comment>
<dbReference type="HAMAP" id="MF_00037">
    <property type="entry name" value="MurB"/>
    <property type="match status" value="1"/>
</dbReference>
<dbReference type="Pfam" id="PF02873">
    <property type="entry name" value="MurB_C"/>
    <property type="match status" value="1"/>
</dbReference>
<dbReference type="InterPro" id="IPR036318">
    <property type="entry name" value="FAD-bd_PCMH-like_sf"/>
</dbReference>
<evidence type="ECO:0000256" key="2">
    <source>
        <dbReference type="ARBA" id="ARBA00003921"/>
    </source>
</evidence>
<proteinExistence type="inferred from homology"/>
<keyword evidence="5 16" id="KW-0963">Cytoplasm</keyword>
<dbReference type="GO" id="GO:0009252">
    <property type="term" value="P:peptidoglycan biosynthetic process"/>
    <property type="evidence" value="ECO:0007669"/>
    <property type="project" value="UniProtKB-UniRule"/>
</dbReference>
<dbReference type="EMBL" id="CP001739">
    <property type="protein sequence ID" value="ACZ07047.1"/>
    <property type="molecule type" value="Genomic_DNA"/>
</dbReference>
<dbReference type="SUPFAM" id="SSF56176">
    <property type="entry name" value="FAD-binding/transporter-associated domain-like"/>
    <property type="match status" value="1"/>
</dbReference>
<keyword evidence="10 16" id="KW-0133">Cell shape</keyword>
<evidence type="ECO:0000256" key="14">
    <source>
        <dbReference type="ARBA" id="ARBA00023316"/>
    </source>
</evidence>
<dbReference type="KEGG" id="str:Sterm_0162"/>
<dbReference type="GO" id="GO:0005829">
    <property type="term" value="C:cytosol"/>
    <property type="evidence" value="ECO:0007669"/>
    <property type="project" value="TreeGrafter"/>
</dbReference>
<evidence type="ECO:0000256" key="5">
    <source>
        <dbReference type="ARBA" id="ARBA00022490"/>
    </source>
</evidence>
<dbReference type="NCBIfam" id="NF010480">
    <property type="entry name" value="PRK13905.1"/>
    <property type="match status" value="1"/>
</dbReference>
<comment type="pathway">
    <text evidence="4 16">Cell wall biogenesis; peptidoglycan biosynthesis.</text>
</comment>
<evidence type="ECO:0000256" key="12">
    <source>
        <dbReference type="ARBA" id="ARBA00023002"/>
    </source>
</evidence>
<keyword evidence="11 16" id="KW-0573">Peptidoglycan synthesis</keyword>
<dbReference type="Gene3D" id="3.90.78.10">
    <property type="entry name" value="UDP-N-acetylenolpyruvoylglucosamine reductase, C-terminal domain"/>
    <property type="match status" value="1"/>
</dbReference>
<evidence type="ECO:0000256" key="1">
    <source>
        <dbReference type="ARBA" id="ARBA00001974"/>
    </source>
</evidence>
<accession>D1AJZ0</accession>
<dbReference type="GO" id="GO:0008762">
    <property type="term" value="F:UDP-N-acetylmuramate dehydrogenase activity"/>
    <property type="evidence" value="ECO:0007669"/>
    <property type="project" value="UniProtKB-UniRule"/>
</dbReference>
<dbReference type="InterPro" id="IPR016167">
    <property type="entry name" value="FAD-bd_PCMH_sub1"/>
</dbReference>
<comment type="subcellular location">
    <subcellularLocation>
        <location evidence="3 16">Cytoplasm</location>
    </subcellularLocation>
</comment>
<dbReference type="PROSITE" id="PS51387">
    <property type="entry name" value="FAD_PCMH"/>
    <property type="match status" value="1"/>
</dbReference>
<dbReference type="SUPFAM" id="SSF56194">
    <property type="entry name" value="Uridine diphospho-N-Acetylenolpyruvylglucosamine reductase, MurB, C-terminal domain"/>
    <property type="match status" value="1"/>
</dbReference>
<dbReference type="Gene3D" id="3.30.465.10">
    <property type="match status" value="1"/>
</dbReference>
<keyword evidence="14 16" id="KW-0961">Cell wall biogenesis/degradation</keyword>
<evidence type="ECO:0000256" key="17">
    <source>
        <dbReference type="SAM" id="MobiDB-lite"/>
    </source>
</evidence>
<evidence type="ECO:0000256" key="9">
    <source>
        <dbReference type="ARBA" id="ARBA00022857"/>
    </source>
</evidence>
<feature type="compositionally biased region" description="Basic and acidic residues" evidence="17">
    <location>
        <begin position="188"/>
        <end position="201"/>
    </location>
</feature>
<keyword evidence="12 16" id="KW-0560">Oxidoreductase</keyword>
<keyword evidence="6 16" id="KW-0132">Cell division</keyword>
<dbReference type="Proteomes" id="UP000000845">
    <property type="component" value="Chromosome"/>
</dbReference>
<dbReference type="PANTHER" id="PTHR21071">
    <property type="entry name" value="UDP-N-ACETYLENOLPYRUVOYLGLUCOSAMINE REDUCTASE"/>
    <property type="match status" value="1"/>
</dbReference>
<comment type="catalytic activity">
    <reaction evidence="15 16">
        <text>UDP-N-acetyl-alpha-D-muramate + NADP(+) = UDP-N-acetyl-3-O-(1-carboxyvinyl)-alpha-D-glucosamine + NADPH + H(+)</text>
        <dbReference type="Rhea" id="RHEA:12248"/>
        <dbReference type="ChEBI" id="CHEBI:15378"/>
        <dbReference type="ChEBI" id="CHEBI:57783"/>
        <dbReference type="ChEBI" id="CHEBI:58349"/>
        <dbReference type="ChEBI" id="CHEBI:68483"/>
        <dbReference type="ChEBI" id="CHEBI:70757"/>
        <dbReference type="EC" id="1.3.1.98"/>
    </reaction>
</comment>
<dbReference type="UniPathway" id="UPA00219"/>
<evidence type="ECO:0000256" key="15">
    <source>
        <dbReference type="ARBA" id="ARBA00048914"/>
    </source>
</evidence>
<keyword evidence="13 16" id="KW-0131">Cell cycle</keyword>
<feature type="active site" evidence="16">
    <location>
        <position position="161"/>
    </location>
</feature>
<dbReference type="InterPro" id="IPR011601">
    <property type="entry name" value="MurB_C"/>
</dbReference>
<evidence type="ECO:0000256" key="13">
    <source>
        <dbReference type="ARBA" id="ARBA00023306"/>
    </source>
</evidence>
<feature type="active site" evidence="16">
    <location>
        <position position="278"/>
    </location>
</feature>
<evidence type="ECO:0000313" key="20">
    <source>
        <dbReference type="Proteomes" id="UP000000845"/>
    </source>
</evidence>